<proteinExistence type="predicted"/>
<sequence length="184" mass="20441">MDLPLTRDEAIAAEQAGRQFKYLFFWGHQPTRDGSVGPGCLSQWWPIDFTEDGHLYRSAEHYMMAHKAWLFGDAETAEQILACGHPRDAKELGRKARGFDQAVWERERFGIVVRASVAKFGQHPDLGAYLATSRGRVLVEASPRDRIWGIGLGAANERAASPSTWRGLNLLGFALMAARDTLAA</sequence>
<organism evidence="4 5">
    <name type="scientific">Nonomuraea longicatena</name>
    <dbReference type="NCBI Taxonomy" id="83682"/>
    <lineage>
        <taxon>Bacteria</taxon>
        <taxon>Bacillati</taxon>
        <taxon>Actinomycetota</taxon>
        <taxon>Actinomycetes</taxon>
        <taxon>Streptosporangiales</taxon>
        <taxon>Streptosporangiaceae</taxon>
        <taxon>Nonomuraea</taxon>
    </lineage>
</organism>
<dbReference type="NCBIfam" id="TIGR02464">
    <property type="entry name" value="ribofla_fusion"/>
    <property type="match status" value="1"/>
</dbReference>
<comment type="caution">
    <text evidence="4">The sequence shown here is derived from an EMBL/GenBank/DDBJ whole genome shotgun (WGS) entry which is preliminary data.</text>
</comment>
<dbReference type="EMBL" id="BAAAHQ010000002">
    <property type="protein sequence ID" value="GAA0915354.1"/>
    <property type="molecule type" value="Genomic_DNA"/>
</dbReference>
<evidence type="ECO:0000256" key="1">
    <source>
        <dbReference type="ARBA" id="ARBA00000022"/>
    </source>
</evidence>
<dbReference type="InterPro" id="IPR037238">
    <property type="entry name" value="YbiA-like_sf"/>
</dbReference>
<dbReference type="Gene3D" id="1.10.357.40">
    <property type="entry name" value="YbiA-like"/>
    <property type="match status" value="1"/>
</dbReference>
<feature type="domain" description="NADAR" evidence="3">
    <location>
        <begin position="24"/>
        <end position="182"/>
    </location>
</feature>
<name>A0ABN1NSL6_9ACTN</name>
<reference evidence="4 5" key="1">
    <citation type="journal article" date="2019" name="Int. J. Syst. Evol. Microbiol.">
        <title>The Global Catalogue of Microorganisms (GCM) 10K type strain sequencing project: providing services to taxonomists for standard genome sequencing and annotation.</title>
        <authorList>
            <consortium name="The Broad Institute Genomics Platform"/>
            <consortium name="The Broad Institute Genome Sequencing Center for Infectious Disease"/>
            <person name="Wu L."/>
            <person name="Ma J."/>
        </authorList>
    </citation>
    <scope>NUCLEOTIDE SEQUENCE [LARGE SCALE GENOMIC DNA]</scope>
    <source>
        <strain evidence="4 5">JCM 11136</strain>
    </source>
</reference>
<protein>
    <submittedName>
        <fullName evidence="4">NADAR family protein</fullName>
    </submittedName>
</protein>
<accession>A0ABN1NSL6</accession>
<comment type="catalytic activity">
    <reaction evidence="2">
        <text>2,5-diamino-6-hydroxy-4-(5-phosphoribosylamino)-pyrimidine + H2O = 2,5,6-triamino-4-hydroxypyrimidine + D-ribose 5-phosphate</text>
        <dbReference type="Rhea" id="RHEA:23436"/>
        <dbReference type="ChEBI" id="CHEBI:15377"/>
        <dbReference type="ChEBI" id="CHEBI:58614"/>
        <dbReference type="ChEBI" id="CHEBI:78346"/>
        <dbReference type="ChEBI" id="CHEBI:137796"/>
    </reaction>
</comment>
<dbReference type="CDD" id="cd15457">
    <property type="entry name" value="NADAR"/>
    <property type="match status" value="1"/>
</dbReference>
<keyword evidence="5" id="KW-1185">Reference proteome</keyword>
<evidence type="ECO:0000313" key="4">
    <source>
        <dbReference type="EMBL" id="GAA0915354.1"/>
    </source>
</evidence>
<dbReference type="Pfam" id="PF08719">
    <property type="entry name" value="NADAR"/>
    <property type="match status" value="1"/>
</dbReference>
<dbReference type="RefSeq" id="WP_343948454.1">
    <property type="nucleotide sequence ID" value="NZ_BAAAHQ010000002.1"/>
</dbReference>
<comment type="catalytic activity">
    <reaction evidence="1">
        <text>5-amino-6-(5-phospho-D-ribosylamino)uracil + H2O = 5,6-diaminouracil + D-ribose 5-phosphate</text>
        <dbReference type="Rhea" id="RHEA:55020"/>
        <dbReference type="ChEBI" id="CHEBI:15377"/>
        <dbReference type="ChEBI" id="CHEBI:46252"/>
        <dbReference type="ChEBI" id="CHEBI:58453"/>
        <dbReference type="ChEBI" id="CHEBI:78346"/>
    </reaction>
</comment>
<dbReference type="SUPFAM" id="SSF143990">
    <property type="entry name" value="YbiA-like"/>
    <property type="match status" value="1"/>
</dbReference>
<gene>
    <name evidence="4" type="ORF">GCM10009560_09600</name>
</gene>
<dbReference type="InterPro" id="IPR012816">
    <property type="entry name" value="NADAR"/>
</dbReference>
<dbReference type="Proteomes" id="UP001501578">
    <property type="component" value="Unassembled WGS sequence"/>
</dbReference>
<evidence type="ECO:0000313" key="5">
    <source>
        <dbReference type="Proteomes" id="UP001501578"/>
    </source>
</evidence>
<evidence type="ECO:0000256" key="2">
    <source>
        <dbReference type="ARBA" id="ARBA00000751"/>
    </source>
</evidence>
<evidence type="ECO:0000259" key="3">
    <source>
        <dbReference type="Pfam" id="PF08719"/>
    </source>
</evidence>